<dbReference type="EMBL" id="CP002130">
    <property type="protein sequence ID" value="AEI88817.1"/>
    <property type="molecule type" value="Genomic_DNA"/>
</dbReference>
<accession>F7XVW8</accession>
<dbReference type="Proteomes" id="UP000006639">
    <property type="component" value="Chromosome"/>
</dbReference>
<dbReference type="RefSeq" id="WP_013951029.1">
    <property type="nucleotide sequence ID" value="NC_015722.1"/>
</dbReference>
<organism evidence="1 2">
    <name type="scientific">Midichloria mitochondrii (strain IricVA)</name>
    <dbReference type="NCBI Taxonomy" id="696127"/>
    <lineage>
        <taxon>Bacteria</taxon>
        <taxon>Pseudomonadati</taxon>
        <taxon>Pseudomonadota</taxon>
        <taxon>Alphaproteobacteria</taxon>
        <taxon>Rickettsiales</taxon>
        <taxon>Candidatus Midichloriaceae</taxon>
        <taxon>Candidatus Midichloria</taxon>
    </lineage>
</organism>
<sequence length="79" mass="9284">MDYIVRTEKIALIKPWFAEFSNAHVHQVQRNHNARTIVQDMGIEYIPVYKRNVNDENYDFRFNKGGGAKLTLKSLDMII</sequence>
<evidence type="ECO:0000313" key="1">
    <source>
        <dbReference type="EMBL" id="AEI88817.1"/>
    </source>
</evidence>
<keyword evidence="2" id="KW-1185">Reference proteome</keyword>
<reference evidence="1 2" key="1">
    <citation type="journal article" date="2011" name="Mol. Biol. Evol.">
        <title>Phylogenomic evidence for the presence of a flagellum and cbb3 oxidase in the free-living mitochondrial ancestor.</title>
        <authorList>
            <person name="Sassera D."/>
            <person name="Lo N."/>
            <person name="Epis S."/>
            <person name="D'Auria G."/>
            <person name="Montagna M."/>
            <person name="Comandatore F."/>
            <person name="Horner D."/>
            <person name="Pereto J."/>
            <person name="Luciano A.M."/>
            <person name="Franciosi F."/>
            <person name="Ferri E."/>
            <person name="Crotti E."/>
            <person name="Bazzocchi C."/>
            <person name="Daffonchio D."/>
            <person name="Sacchi L."/>
            <person name="Moya A."/>
            <person name="Latorre A."/>
            <person name="Bandi C."/>
        </authorList>
    </citation>
    <scope>NUCLEOTIDE SEQUENCE [LARGE SCALE GENOMIC DNA]</scope>
    <source>
        <strain evidence="1 2">IricVA</strain>
    </source>
</reference>
<dbReference type="AlphaFoldDB" id="F7XVW8"/>
<dbReference type="KEGG" id="mmn:midi_00511"/>
<proteinExistence type="predicted"/>
<evidence type="ECO:0000313" key="2">
    <source>
        <dbReference type="Proteomes" id="UP000006639"/>
    </source>
</evidence>
<dbReference type="HOGENOM" id="CLU_2602137_0_0_5"/>
<gene>
    <name evidence="1" type="ordered locus">midi_00511</name>
</gene>
<name>F7XVW8_MIDMI</name>
<protein>
    <submittedName>
        <fullName evidence="1">Uncharacterized protein</fullName>
    </submittedName>
</protein>